<evidence type="ECO:0000313" key="10">
    <source>
        <dbReference type="Proteomes" id="UP000284706"/>
    </source>
</evidence>
<comment type="subcellular location">
    <subcellularLocation>
        <location evidence="1">Nucleus</location>
    </subcellularLocation>
</comment>
<keyword evidence="2" id="KW-0479">Metal-binding</keyword>
<evidence type="ECO:0000259" key="8">
    <source>
        <dbReference type="Pfam" id="PF08600"/>
    </source>
</evidence>
<dbReference type="InterPro" id="IPR012935">
    <property type="entry name" value="NuBaID_N"/>
</dbReference>
<dbReference type="GO" id="GO:0005634">
    <property type="term" value="C:nucleus"/>
    <property type="evidence" value="ECO:0007669"/>
    <property type="project" value="UniProtKB-SubCell"/>
</dbReference>
<dbReference type="GO" id="GO:0008270">
    <property type="term" value="F:zinc ion binding"/>
    <property type="evidence" value="ECO:0007669"/>
    <property type="project" value="UniProtKB-KW"/>
</dbReference>
<feature type="domain" description="NuBaID C-terminal" evidence="8">
    <location>
        <begin position="1147"/>
        <end position="1217"/>
    </location>
</feature>
<keyword evidence="4" id="KW-0862">Zinc</keyword>
<evidence type="ECO:0000313" key="9">
    <source>
        <dbReference type="EMBL" id="PPQ69696.1"/>
    </source>
</evidence>
<feature type="region of interest" description="Disordered" evidence="6">
    <location>
        <begin position="1092"/>
        <end position="1129"/>
    </location>
</feature>
<evidence type="ECO:0000256" key="4">
    <source>
        <dbReference type="ARBA" id="ARBA00022833"/>
    </source>
</evidence>
<feature type="region of interest" description="Disordered" evidence="6">
    <location>
        <begin position="1169"/>
        <end position="1201"/>
    </location>
</feature>
<evidence type="ECO:0000256" key="2">
    <source>
        <dbReference type="ARBA" id="ARBA00022723"/>
    </source>
</evidence>
<dbReference type="OrthoDB" id="2592092at2759"/>
<dbReference type="Proteomes" id="UP000284706">
    <property type="component" value="Unassembled WGS sequence"/>
</dbReference>
<evidence type="ECO:0000256" key="1">
    <source>
        <dbReference type="ARBA" id="ARBA00004123"/>
    </source>
</evidence>
<feature type="domain" description="C3HC-type" evidence="7">
    <location>
        <begin position="903"/>
        <end position="1014"/>
    </location>
</feature>
<feature type="compositionally biased region" description="Polar residues" evidence="6">
    <location>
        <begin position="1174"/>
        <end position="1189"/>
    </location>
</feature>
<evidence type="ECO:0000256" key="3">
    <source>
        <dbReference type="ARBA" id="ARBA00022771"/>
    </source>
</evidence>
<keyword evidence="10" id="KW-1185">Reference proteome</keyword>
<dbReference type="STRING" id="231916.A0A409VU19"/>
<evidence type="ECO:0000259" key="7">
    <source>
        <dbReference type="Pfam" id="PF07967"/>
    </source>
</evidence>
<keyword evidence="5" id="KW-0539">Nucleus</keyword>
<reference evidence="9 10" key="1">
    <citation type="journal article" date="2018" name="Evol. Lett.">
        <title>Horizontal gene cluster transfer increased hallucinogenic mushroom diversity.</title>
        <authorList>
            <person name="Reynolds H.T."/>
            <person name="Vijayakumar V."/>
            <person name="Gluck-Thaler E."/>
            <person name="Korotkin H.B."/>
            <person name="Matheny P.B."/>
            <person name="Slot J.C."/>
        </authorList>
    </citation>
    <scope>NUCLEOTIDE SEQUENCE [LARGE SCALE GENOMIC DNA]</scope>
    <source>
        <strain evidence="9 10">SRW20</strain>
    </source>
</reference>
<comment type="caution">
    <text evidence="9">The sequence shown here is derived from an EMBL/GenBank/DDBJ whole genome shotgun (WGS) entry which is preliminary data.</text>
</comment>
<gene>
    <name evidence="9" type="ORF">CVT26_001655</name>
</gene>
<dbReference type="Pfam" id="PF07967">
    <property type="entry name" value="zf-C3HC"/>
    <property type="match status" value="1"/>
</dbReference>
<sequence length="1324" mass="147206">MKAVANQRLSQGLFLVEPNTVGKISPTTDLPGTEVQAQSDSASLLRHLLSSEHCIEEQDISDVVSAYQRATGSVIAADLFSNLLSLLGSLALSSEEVAIAYRNPLAARFKSSMSKGELWSWIFKIGDDKRRVGYTLDPQDRYWLMMAWLAERRLADPKTREAVEHARGHYDSLKTSTDDPNIHIPFLKFLVLTGNHNRIREAVGMLCAIMQRNPNPDIQFTEFLWEVILLRSPALTEQLKAKITRIIFNRVPSPSHALAISATSTFAAEEMIVGAIHVRDLSRAFATALFPAYRSPLMCDLLGPWAIIRVRQALEPSLPLNVRWNNISLLTLALSQHADPEKHLSSLKHFLESKKSTLWQITLMLDILERHIGQVNPDKAGHLYSVQGISLLLWDRFLSIKHEQLPIDVTLTLTAAFLRVASHSLGGQLISNCLHFLQQVRLWANSSAMRAQMIDNIAAYAKAFLSCEGPDWPKLYSSISSLTPCVDWQADVTQLLLQHYVRANVAVAYDLYVHSVGNSIEVSPSVLDDLLLALVESERWDIVSIFLKHPTTGPDQIELLFKESIRVFHAQKYEYLDPAFVKLLAESASSICEHRSLPISLRESFRYFLLLMGWTGNTSTLVKLVQASHQTSPTFISTDVLKSLLIWLVRRHQLSLALDLFQLFANARRQSSLLSLDSLRYMLYFYFMRAGAQNLANQLARGRNRGTLSLPRVAAHHGPWSRKLPSVAKYFHPDALLEENFSTDARETVSLLVRIRHYDTAMKLYAKHHSELDPKINTVIGNIILNGIVEGRQFTHGRLRKLDDAFQVLDRAVTPSKPSEEPPLKRSNTIRSFYSTLAKYGIKSPAQSAPSSNLPLSTKSTPHLTAILNRAASKTKSTFSFKFPHASTPPPPLPATAEYRPSSLSSFLSRLGTYKLTTYANKPPAIDAVAASKCGWINDGKDRLVCGICNASWVVVGREGLNREAAHALIEKQRTGLVENHKNGCPWRVHQCEDSIYRIPLQSPATMVKELKTNAISMDLLIKNIDIKHPLTASQLSALRSTVAFYKEPVPEPSTNTDNGQPSSQASSSDSEPSEAAILASLFGWTLVPPAPPESQRRVSSRAPSVTPSVPPSPPLSRASSVSLSHSPPKPALPFHLPSSLPLKPENALLQCQLCQRRIGLWTFSSRTPEEEYTNSPMAQDTAGETRNTPAPRPKKPLPRRPLDLLKEHRSYCPYVVRSTVVPSLPVPPTSPTSKGHAPTLSVSQFNGINEASNAMEGWRAVLTVVLRYGMAQKQRIEYNFLVPQDQTAQDPDAMDVDNVKAMITGVKSRGGKDLLKYVRGLLG</sequence>
<dbReference type="EMBL" id="NHYE01005565">
    <property type="protein sequence ID" value="PPQ69696.1"/>
    <property type="molecule type" value="Genomic_DNA"/>
</dbReference>
<evidence type="ECO:0000256" key="5">
    <source>
        <dbReference type="ARBA" id="ARBA00023242"/>
    </source>
</evidence>
<dbReference type="PANTHER" id="PTHR15835">
    <property type="entry name" value="NUCLEAR-INTERACTING PARTNER OF ALK"/>
    <property type="match status" value="1"/>
</dbReference>
<proteinExistence type="predicted"/>
<dbReference type="InterPro" id="IPR013909">
    <property type="entry name" value="NuBaID_C"/>
</dbReference>
<organism evidence="9 10">
    <name type="scientific">Gymnopilus dilepis</name>
    <dbReference type="NCBI Taxonomy" id="231916"/>
    <lineage>
        <taxon>Eukaryota</taxon>
        <taxon>Fungi</taxon>
        <taxon>Dikarya</taxon>
        <taxon>Basidiomycota</taxon>
        <taxon>Agaricomycotina</taxon>
        <taxon>Agaricomycetes</taxon>
        <taxon>Agaricomycetidae</taxon>
        <taxon>Agaricales</taxon>
        <taxon>Agaricineae</taxon>
        <taxon>Hymenogastraceae</taxon>
        <taxon>Gymnopilus</taxon>
    </lineage>
</organism>
<dbReference type="PANTHER" id="PTHR15835:SF6">
    <property type="entry name" value="ZINC FINGER C3HC-TYPE PROTEIN 1"/>
    <property type="match status" value="1"/>
</dbReference>
<dbReference type="Pfam" id="PF08600">
    <property type="entry name" value="NuBaID_C"/>
    <property type="match status" value="1"/>
</dbReference>
<dbReference type="InParanoid" id="A0A409VU19"/>
<protein>
    <recommendedName>
        <fullName evidence="11">C3HC-type domain-containing protein</fullName>
    </recommendedName>
</protein>
<feature type="region of interest" description="Disordered" evidence="6">
    <location>
        <begin position="1049"/>
        <end position="1073"/>
    </location>
</feature>
<feature type="compositionally biased region" description="Low complexity" evidence="6">
    <location>
        <begin position="1061"/>
        <end position="1073"/>
    </location>
</feature>
<feature type="compositionally biased region" description="Low complexity" evidence="6">
    <location>
        <begin position="1116"/>
        <end position="1127"/>
    </location>
</feature>
<name>A0A409VU19_9AGAR</name>
<evidence type="ECO:0008006" key="11">
    <source>
        <dbReference type="Google" id="ProtNLM"/>
    </source>
</evidence>
<keyword evidence="3" id="KW-0863">Zinc-finger</keyword>
<accession>A0A409VU19</accession>
<evidence type="ECO:0000256" key="6">
    <source>
        <dbReference type="SAM" id="MobiDB-lite"/>
    </source>
</evidence>